<dbReference type="PRINTS" id="PR00237">
    <property type="entry name" value="GPCRRHODOPSN"/>
</dbReference>
<feature type="transmembrane region" description="Helical" evidence="9">
    <location>
        <begin position="92"/>
        <end position="112"/>
    </location>
</feature>
<dbReference type="SUPFAM" id="SSF81321">
    <property type="entry name" value="Family A G protein-coupled receptor-like"/>
    <property type="match status" value="1"/>
</dbReference>
<dbReference type="Proteomes" id="UP001164746">
    <property type="component" value="Chromosome 14"/>
</dbReference>
<evidence type="ECO:0000256" key="7">
    <source>
        <dbReference type="ARBA" id="ARBA00023224"/>
    </source>
</evidence>
<keyword evidence="2 8" id="KW-0812">Transmembrane</keyword>
<evidence type="ECO:0000256" key="5">
    <source>
        <dbReference type="ARBA" id="ARBA00023136"/>
    </source>
</evidence>
<organism evidence="11 12">
    <name type="scientific">Mya arenaria</name>
    <name type="common">Soft-shell clam</name>
    <dbReference type="NCBI Taxonomy" id="6604"/>
    <lineage>
        <taxon>Eukaryota</taxon>
        <taxon>Metazoa</taxon>
        <taxon>Spiralia</taxon>
        <taxon>Lophotrochozoa</taxon>
        <taxon>Mollusca</taxon>
        <taxon>Bivalvia</taxon>
        <taxon>Autobranchia</taxon>
        <taxon>Heteroconchia</taxon>
        <taxon>Euheterodonta</taxon>
        <taxon>Imparidentia</taxon>
        <taxon>Neoheterodontei</taxon>
        <taxon>Myida</taxon>
        <taxon>Myoidea</taxon>
        <taxon>Myidae</taxon>
        <taxon>Mya</taxon>
    </lineage>
</organism>
<evidence type="ECO:0000256" key="4">
    <source>
        <dbReference type="ARBA" id="ARBA00023040"/>
    </source>
</evidence>
<feature type="domain" description="G-protein coupled receptors family 1 profile" evidence="10">
    <location>
        <begin position="1"/>
        <end position="206"/>
    </location>
</feature>
<feature type="transmembrane region" description="Helical" evidence="9">
    <location>
        <begin position="44"/>
        <end position="63"/>
    </location>
</feature>
<comment type="similarity">
    <text evidence="8">Belongs to the G-protein coupled receptor 1 family.</text>
</comment>
<keyword evidence="6 8" id="KW-0675">Receptor</keyword>
<feature type="transmembrane region" description="Helical" evidence="9">
    <location>
        <begin position="184"/>
        <end position="209"/>
    </location>
</feature>
<feature type="transmembrane region" description="Helical" evidence="9">
    <location>
        <begin position="143"/>
        <end position="164"/>
    </location>
</feature>
<gene>
    <name evidence="11" type="ORF">MAR_011048</name>
</gene>
<comment type="subcellular location">
    <subcellularLocation>
        <location evidence="1">Membrane</location>
        <topology evidence="1">Multi-pass membrane protein</topology>
    </subcellularLocation>
</comment>
<proteinExistence type="inferred from homology"/>
<dbReference type="Gene3D" id="1.20.1070.10">
    <property type="entry name" value="Rhodopsin 7-helix transmembrane proteins"/>
    <property type="match status" value="1"/>
</dbReference>
<reference evidence="11" key="1">
    <citation type="submission" date="2022-11" db="EMBL/GenBank/DDBJ databases">
        <title>Centuries of genome instability and evolution in soft-shell clam transmissible cancer (bioRxiv).</title>
        <authorList>
            <person name="Hart S.F.M."/>
            <person name="Yonemitsu M.A."/>
            <person name="Giersch R.M."/>
            <person name="Beal B.F."/>
            <person name="Arriagada G."/>
            <person name="Davis B.W."/>
            <person name="Ostrander E.A."/>
            <person name="Goff S.P."/>
            <person name="Metzger M.J."/>
        </authorList>
    </citation>
    <scope>NUCLEOTIDE SEQUENCE</scope>
    <source>
        <strain evidence="11">MELC-2E11</strain>
        <tissue evidence="11">Siphon/mantle</tissue>
    </source>
</reference>
<dbReference type="PANTHER" id="PTHR24243:SF233">
    <property type="entry name" value="THYROTROPIN-RELEASING HORMONE RECEPTOR"/>
    <property type="match status" value="1"/>
</dbReference>
<dbReference type="PROSITE" id="PS50262">
    <property type="entry name" value="G_PROTEIN_RECEP_F1_2"/>
    <property type="match status" value="1"/>
</dbReference>
<evidence type="ECO:0000256" key="2">
    <source>
        <dbReference type="ARBA" id="ARBA00022692"/>
    </source>
</evidence>
<feature type="non-terminal residue" evidence="11">
    <location>
        <position position="1"/>
    </location>
</feature>
<accession>A0ABY7FW06</accession>
<sequence length="259" mass="30856">KLVPFLENTVANVSILTIVAISIERYKVIRHPLQSINEHTAKVWVRNTITWVVSLVFCIPWIYVVDFREYSTREGRQIQVCRSPINENWKRVYILLMSSCFFILPAVALLVINWHMFCLLRRNCHQFVTSGNKREYERRQKQVANNVASIVVIFFLCHLPFRVSGLWFTFAPIPEIRRLGLENILLLIYLSRVLFYLNHAINPLVYNFVSSKFRESFKEVWVNVKCCRLFRRRHYFYTSRSYWYTGRTATTGNQMQSQL</sequence>
<keyword evidence="12" id="KW-1185">Reference proteome</keyword>
<dbReference type="Pfam" id="PF00001">
    <property type="entry name" value="7tm_1"/>
    <property type="match status" value="1"/>
</dbReference>
<evidence type="ECO:0000313" key="11">
    <source>
        <dbReference type="EMBL" id="WAR25344.1"/>
    </source>
</evidence>
<keyword evidence="4 8" id="KW-0297">G-protein coupled receptor</keyword>
<dbReference type="PANTHER" id="PTHR24243">
    <property type="entry name" value="G-PROTEIN COUPLED RECEPTOR"/>
    <property type="match status" value="1"/>
</dbReference>
<protein>
    <submittedName>
        <fullName evidence="11">NMUR2-like protein</fullName>
    </submittedName>
</protein>
<dbReference type="EMBL" id="CP111025">
    <property type="protein sequence ID" value="WAR25344.1"/>
    <property type="molecule type" value="Genomic_DNA"/>
</dbReference>
<dbReference type="InterPro" id="IPR017452">
    <property type="entry name" value="GPCR_Rhodpsn_7TM"/>
</dbReference>
<name>A0ABY7FW06_MYAAR</name>
<dbReference type="PROSITE" id="PS00237">
    <property type="entry name" value="G_PROTEIN_RECEP_F1_1"/>
    <property type="match status" value="1"/>
</dbReference>
<keyword evidence="7 8" id="KW-0807">Transducer</keyword>
<keyword evidence="5 9" id="KW-0472">Membrane</keyword>
<evidence type="ECO:0000256" key="6">
    <source>
        <dbReference type="ARBA" id="ARBA00023170"/>
    </source>
</evidence>
<dbReference type="InterPro" id="IPR000276">
    <property type="entry name" value="GPCR_Rhodpsn"/>
</dbReference>
<evidence type="ECO:0000256" key="8">
    <source>
        <dbReference type="RuleBase" id="RU000688"/>
    </source>
</evidence>
<evidence type="ECO:0000259" key="10">
    <source>
        <dbReference type="PROSITE" id="PS50262"/>
    </source>
</evidence>
<evidence type="ECO:0000313" key="12">
    <source>
        <dbReference type="Proteomes" id="UP001164746"/>
    </source>
</evidence>
<evidence type="ECO:0000256" key="1">
    <source>
        <dbReference type="ARBA" id="ARBA00004141"/>
    </source>
</evidence>
<keyword evidence="3 9" id="KW-1133">Transmembrane helix</keyword>
<feature type="transmembrane region" description="Helical" evidence="9">
    <location>
        <begin position="6"/>
        <end position="23"/>
    </location>
</feature>
<evidence type="ECO:0000256" key="9">
    <source>
        <dbReference type="SAM" id="Phobius"/>
    </source>
</evidence>
<evidence type="ECO:0000256" key="3">
    <source>
        <dbReference type="ARBA" id="ARBA00022989"/>
    </source>
</evidence>